<dbReference type="SUPFAM" id="SSF48008">
    <property type="entry name" value="GntR ligand-binding domain-like"/>
    <property type="match status" value="1"/>
</dbReference>
<dbReference type="InterPro" id="IPR011711">
    <property type="entry name" value="GntR_C"/>
</dbReference>
<dbReference type="AlphaFoldDB" id="A0A372LR52"/>
<evidence type="ECO:0000313" key="6">
    <source>
        <dbReference type="Proteomes" id="UP000264541"/>
    </source>
</evidence>
<keyword evidence="3" id="KW-0804">Transcription</keyword>
<dbReference type="GO" id="GO:0003700">
    <property type="term" value="F:DNA-binding transcription factor activity"/>
    <property type="evidence" value="ECO:0007669"/>
    <property type="project" value="InterPro"/>
</dbReference>
<gene>
    <name evidence="5" type="ORF">D0469_05540</name>
</gene>
<evidence type="ECO:0000256" key="3">
    <source>
        <dbReference type="ARBA" id="ARBA00023163"/>
    </source>
</evidence>
<dbReference type="InterPro" id="IPR000524">
    <property type="entry name" value="Tscrpt_reg_HTH_GntR"/>
</dbReference>
<feature type="domain" description="HTH gntR-type" evidence="4">
    <location>
        <begin position="13"/>
        <end position="80"/>
    </location>
</feature>
<dbReference type="Pfam" id="PF00392">
    <property type="entry name" value="GntR"/>
    <property type="match status" value="1"/>
</dbReference>
<dbReference type="InterPro" id="IPR036388">
    <property type="entry name" value="WH-like_DNA-bd_sf"/>
</dbReference>
<proteinExistence type="predicted"/>
<sequence length="226" mass="25755">MPIPKDSKLQKRMSAKERALEQLRIWIIDGTIEPGEKLYDGEIAESIGISRTPVREALQILQHEGFVIMQPGKATIVSSIEKEDVLKIYPPHAALHSLAAEEAAGKITSEQIEKLNKINREYDSALHQNDSVAAMELDEKFHDLILTISDNPFILDFCSILQLHIRRFKYIFLNQHMEGKNDSINEHQIIIQAFSGKNPKLASEIMKQNWLRPMNQVYSVLAEGKK</sequence>
<evidence type="ECO:0000313" key="5">
    <source>
        <dbReference type="EMBL" id="RFU70675.1"/>
    </source>
</evidence>
<dbReference type="CDD" id="cd07377">
    <property type="entry name" value="WHTH_GntR"/>
    <property type="match status" value="1"/>
</dbReference>
<keyword evidence="1" id="KW-0805">Transcription regulation</keyword>
<dbReference type="SUPFAM" id="SSF46785">
    <property type="entry name" value="Winged helix' DNA-binding domain"/>
    <property type="match status" value="1"/>
</dbReference>
<dbReference type="EMBL" id="QVTE01000013">
    <property type="protein sequence ID" value="RFU70675.1"/>
    <property type="molecule type" value="Genomic_DNA"/>
</dbReference>
<dbReference type="Proteomes" id="UP000264541">
    <property type="component" value="Unassembled WGS sequence"/>
</dbReference>
<protein>
    <submittedName>
        <fullName evidence="5">GntR family transcriptional regulator</fullName>
    </submittedName>
</protein>
<name>A0A372LR52_9BACI</name>
<dbReference type="InterPro" id="IPR008920">
    <property type="entry name" value="TF_FadR/GntR_C"/>
</dbReference>
<accession>A0A372LR52</accession>
<dbReference type="Pfam" id="PF07729">
    <property type="entry name" value="FCD"/>
    <property type="match status" value="1"/>
</dbReference>
<keyword evidence="6" id="KW-1185">Reference proteome</keyword>
<dbReference type="SMART" id="SM00345">
    <property type="entry name" value="HTH_GNTR"/>
    <property type="match status" value="1"/>
</dbReference>
<evidence type="ECO:0000259" key="4">
    <source>
        <dbReference type="PROSITE" id="PS50949"/>
    </source>
</evidence>
<comment type="caution">
    <text evidence="5">The sequence shown here is derived from an EMBL/GenBank/DDBJ whole genome shotgun (WGS) entry which is preliminary data.</text>
</comment>
<dbReference type="Gene3D" id="1.10.10.10">
    <property type="entry name" value="Winged helix-like DNA-binding domain superfamily/Winged helix DNA-binding domain"/>
    <property type="match status" value="1"/>
</dbReference>
<organism evidence="5 6">
    <name type="scientific">Peribacillus saganii</name>
    <dbReference type="NCBI Taxonomy" id="2303992"/>
    <lineage>
        <taxon>Bacteria</taxon>
        <taxon>Bacillati</taxon>
        <taxon>Bacillota</taxon>
        <taxon>Bacilli</taxon>
        <taxon>Bacillales</taxon>
        <taxon>Bacillaceae</taxon>
        <taxon>Peribacillus</taxon>
    </lineage>
</organism>
<keyword evidence="2" id="KW-0238">DNA-binding</keyword>
<dbReference type="OrthoDB" id="9781630at2"/>
<dbReference type="PANTHER" id="PTHR43537:SF24">
    <property type="entry name" value="GLUCONATE OPERON TRANSCRIPTIONAL REPRESSOR"/>
    <property type="match status" value="1"/>
</dbReference>
<evidence type="ECO:0000256" key="2">
    <source>
        <dbReference type="ARBA" id="ARBA00023125"/>
    </source>
</evidence>
<dbReference type="PROSITE" id="PS50949">
    <property type="entry name" value="HTH_GNTR"/>
    <property type="match status" value="1"/>
</dbReference>
<dbReference type="GO" id="GO:0003677">
    <property type="term" value="F:DNA binding"/>
    <property type="evidence" value="ECO:0007669"/>
    <property type="project" value="UniProtKB-KW"/>
</dbReference>
<dbReference type="SMART" id="SM00895">
    <property type="entry name" value="FCD"/>
    <property type="match status" value="1"/>
</dbReference>
<dbReference type="Gene3D" id="1.20.120.530">
    <property type="entry name" value="GntR ligand-binding domain-like"/>
    <property type="match status" value="1"/>
</dbReference>
<dbReference type="RefSeq" id="WP_117325650.1">
    <property type="nucleotide sequence ID" value="NZ_QVTE01000013.1"/>
</dbReference>
<reference evidence="5 6" key="1">
    <citation type="submission" date="2018-08" db="EMBL/GenBank/DDBJ databases">
        <title>Bacillus chawlae sp. nov., Bacillus glennii sp. nov., and Bacillus saganii sp. nov. Isolated from the Vehicle Assembly Building at Kennedy Space Center where the Viking Spacecraft were Assembled.</title>
        <authorList>
            <person name="Seuylemezian A."/>
            <person name="Vaishampayan P."/>
        </authorList>
    </citation>
    <scope>NUCLEOTIDE SEQUENCE [LARGE SCALE GENOMIC DNA]</scope>
    <source>
        <strain evidence="5 6">V47-23a</strain>
    </source>
</reference>
<dbReference type="PANTHER" id="PTHR43537">
    <property type="entry name" value="TRANSCRIPTIONAL REGULATOR, GNTR FAMILY"/>
    <property type="match status" value="1"/>
</dbReference>
<dbReference type="InterPro" id="IPR036390">
    <property type="entry name" value="WH_DNA-bd_sf"/>
</dbReference>
<evidence type="ECO:0000256" key="1">
    <source>
        <dbReference type="ARBA" id="ARBA00023015"/>
    </source>
</evidence>